<gene>
    <name evidence="4" type="ORF">BC792_103102</name>
</gene>
<evidence type="ECO:0000313" key="4">
    <source>
        <dbReference type="EMBL" id="TYP97176.1"/>
    </source>
</evidence>
<keyword evidence="2" id="KW-0012">Acyltransferase</keyword>
<evidence type="ECO:0000256" key="2">
    <source>
        <dbReference type="ARBA" id="ARBA00023315"/>
    </source>
</evidence>
<dbReference type="CDD" id="cd04301">
    <property type="entry name" value="NAT_SF"/>
    <property type="match status" value="1"/>
</dbReference>
<accession>A0A5S5DQ87</accession>
<dbReference type="OrthoDB" id="961272at2"/>
<dbReference type="Proteomes" id="UP000325105">
    <property type="component" value="Unassembled WGS sequence"/>
</dbReference>
<organism evidence="4 5">
    <name type="scientific">Sphingobacterium allocomposti</name>
    <dbReference type="NCBI Taxonomy" id="415956"/>
    <lineage>
        <taxon>Bacteria</taxon>
        <taxon>Pseudomonadati</taxon>
        <taxon>Bacteroidota</taxon>
        <taxon>Sphingobacteriia</taxon>
        <taxon>Sphingobacteriales</taxon>
        <taxon>Sphingobacteriaceae</taxon>
        <taxon>Sphingobacterium</taxon>
    </lineage>
</organism>
<evidence type="ECO:0000256" key="1">
    <source>
        <dbReference type="ARBA" id="ARBA00022679"/>
    </source>
</evidence>
<dbReference type="AlphaFoldDB" id="A0A5S5DQ87"/>
<dbReference type="RefSeq" id="WP_148907574.1">
    <property type="nucleotide sequence ID" value="NZ_VNHX01000003.1"/>
</dbReference>
<dbReference type="Gene3D" id="3.40.630.30">
    <property type="match status" value="1"/>
</dbReference>
<dbReference type="SUPFAM" id="SSF55729">
    <property type="entry name" value="Acyl-CoA N-acyltransferases (Nat)"/>
    <property type="match status" value="1"/>
</dbReference>
<dbReference type="InterPro" id="IPR050832">
    <property type="entry name" value="Bact_Acetyltransf"/>
</dbReference>
<keyword evidence="5" id="KW-1185">Reference proteome</keyword>
<evidence type="ECO:0000313" key="5">
    <source>
        <dbReference type="Proteomes" id="UP000325105"/>
    </source>
</evidence>
<dbReference type="InterPro" id="IPR016181">
    <property type="entry name" value="Acyl_CoA_acyltransferase"/>
</dbReference>
<reference evidence="4 5" key="1">
    <citation type="submission" date="2019-07" db="EMBL/GenBank/DDBJ databases">
        <title>Genomic Encyclopedia of Archaeal and Bacterial Type Strains, Phase II (KMG-II): from individual species to whole genera.</title>
        <authorList>
            <person name="Goeker M."/>
        </authorList>
    </citation>
    <scope>NUCLEOTIDE SEQUENCE [LARGE SCALE GENOMIC DNA]</scope>
    <source>
        <strain evidence="4 5">DSM 18850</strain>
    </source>
</reference>
<dbReference type="InterPro" id="IPR000182">
    <property type="entry name" value="GNAT_dom"/>
</dbReference>
<proteinExistence type="predicted"/>
<dbReference type="EMBL" id="VNHX01000003">
    <property type="protein sequence ID" value="TYP97176.1"/>
    <property type="molecule type" value="Genomic_DNA"/>
</dbReference>
<dbReference type="PROSITE" id="PS51186">
    <property type="entry name" value="GNAT"/>
    <property type="match status" value="1"/>
</dbReference>
<sequence>MVKHNCIGIRRYVAHDKLQLIMTLELLVPAFFAPEEVDDFAAYLDQETEDYFVAELKGKVIGAGGINYGLDGETGIISWDFVHPDYRGHGVGSALLSHRLHILQATKGIRTVTVRTSQMAYQFYERHGFCLREIQKDFWSEGYDMYFMTLDL</sequence>
<keyword evidence="1 4" id="KW-0808">Transferase</keyword>
<protein>
    <submittedName>
        <fullName evidence="4">N-acetylglutamate synthase-like GNAT family acetyltransferase</fullName>
    </submittedName>
</protein>
<dbReference type="GO" id="GO:0016747">
    <property type="term" value="F:acyltransferase activity, transferring groups other than amino-acyl groups"/>
    <property type="evidence" value="ECO:0007669"/>
    <property type="project" value="InterPro"/>
</dbReference>
<comment type="caution">
    <text evidence="4">The sequence shown here is derived from an EMBL/GenBank/DDBJ whole genome shotgun (WGS) entry which is preliminary data.</text>
</comment>
<dbReference type="Pfam" id="PF00583">
    <property type="entry name" value="Acetyltransf_1"/>
    <property type="match status" value="1"/>
</dbReference>
<feature type="domain" description="N-acetyltransferase" evidence="3">
    <location>
        <begin position="7"/>
        <end position="152"/>
    </location>
</feature>
<evidence type="ECO:0000259" key="3">
    <source>
        <dbReference type="PROSITE" id="PS51186"/>
    </source>
</evidence>
<dbReference type="PANTHER" id="PTHR43877">
    <property type="entry name" value="AMINOALKYLPHOSPHONATE N-ACETYLTRANSFERASE-RELATED-RELATED"/>
    <property type="match status" value="1"/>
</dbReference>
<name>A0A5S5DQ87_9SPHI</name>